<keyword evidence="9" id="KW-0574">Periplasm</keyword>
<evidence type="ECO:0000256" key="5">
    <source>
        <dbReference type="ARBA" id="ARBA00013958"/>
    </source>
</evidence>
<feature type="binding site" evidence="15">
    <location>
        <position position="170"/>
    </location>
    <ligand>
        <name>substrate</name>
    </ligand>
</feature>
<dbReference type="SUPFAM" id="SSF50156">
    <property type="entry name" value="PDZ domain-like"/>
    <property type="match status" value="2"/>
</dbReference>
<evidence type="ECO:0000256" key="12">
    <source>
        <dbReference type="ARBA" id="ARBA00023016"/>
    </source>
</evidence>
<dbReference type="FunFam" id="2.30.42.10:FF:000037">
    <property type="entry name" value="Periplasmic serine endoprotease DegP-like"/>
    <property type="match status" value="1"/>
</dbReference>
<dbReference type="GO" id="GO:0004252">
    <property type="term" value="F:serine-type endopeptidase activity"/>
    <property type="evidence" value="ECO:0007669"/>
    <property type="project" value="InterPro"/>
</dbReference>
<keyword evidence="7" id="KW-0732">Signal</keyword>
<evidence type="ECO:0000256" key="9">
    <source>
        <dbReference type="ARBA" id="ARBA00022764"/>
    </source>
</evidence>
<dbReference type="EMBL" id="JACPSX010000230">
    <property type="protein sequence ID" value="MBI3015753.1"/>
    <property type="molecule type" value="Genomic_DNA"/>
</dbReference>
<dbReference type="Pfam" id="PF13180">
    <property type="entry name" value="PDZ_2"/>
    <property type="match status" value="1"/>
</dbReference>
<dbReference type="CDD" id="cd10839">
    <property type="entry name" value="cpPDZ1_DegP-like"/>
    <property type="match status" value="1"/>
</dbReference>
<dbReference type="GO" id="GO:0006515">
    <property type="term" value="P:protein quality control for misfolded or incompletely synthesized proteins"/>
    <property type="evidence" value="ECO:0007669"/>
    <property type="project" value="TreeGrafter"/>
</dbReference>
<dbReference type="PROSITE" id="PS50106">
    <property type="entry name" value="PDZ"/>
    <property type="match status" value="2"/>
</dbReference>
<feature type="active site" description="Charge relay system" evidence="14">
    <location>
        <position position="170"/>
    </location>
</feature>
<feature type="active site" description="Charge relay system" evidence="14">
    <location>
        <position position="244"/>
    </location>
</feature>
<comment type="subcellular location">
    <subcellularLocation>
        <location evidence="2">Periplasm</location>
    </subcellularLocation>
</comment>
<evidence type="ECO:0000256" key="13">
    <source>
        <dbReference type="ARBA" id="ARBA00032850"/>
    </source>
</evidence>
<dbReference type="InterPro" id="IPR011782">
    <property type="entry name" value="Pept_S1C_Do"/>
</dbReference>
<dbReference type="SMART" id="SM00228">
    <property type="entry name" value="PDZ"/>
    <property type="match status" value="2"/>
</dbReference>
<keyword evidence="11" id="KW-0720">Serine protease</keyword>
<accession>A0A932GRI7</accession>
<feature type="domain" description="PDZ" evidence="16">
    <location>
        <begin position="290"/>
        <end position="376"/>
    </location>
</feature>
<dbReference type="Pfam" id="PF13365">
    <property type="entry name" value="Trypsin_2"/>
    <property type="match status" value="1"/>
</dbReference>
<organism evidence="17 18">
    <name type="scientific">Tectimicrobiota bacterium</name>
    <dbReference type="NCBI Taxonomy" id="2528274"/>
    <lineage>
        <taxon>Bacteria</taxon>
        <taxon>Pseudomonadati</taxon>
        <taxon>Nitrospinota/Tectimicrobiota group</taxon>
        <taxon>Candidatus Tectimicrobiota</taxon>
    </lineage>
</organism>
<dbReference type="Gene3D" id="2.30.42.10">
    <property type="match status" value="2"/>
</dbReference>
<dbReference type="Proteomes" id="UP000741360">
    <property type="component" value="Unassembled WGS sequence"/>
</dbReference>
<dbReference type="InterPro" id="IPR036034">
    <property type="entry name" value="PDZ_sf"/>
</dbReference>
<dbReference type="InterPro" id="IPR009003">
    <property type="entry name" value="Peptidase_S1_PA"/>
</dbReference>
<evidence type="ECO:0000256" key="3">
    <source>
        <dbReference type="ARBA" id="ARBA00010541"/>
    </source>
</evidence>
<sequence length="497" mass="53992">MAKKQFGMKSVILVALGFLILGLLISSQSNLTTRLRAEKLWTEGSSLVPVRNPGDPLPSFSELVKKLKPSVVNISTAKLVKGRPRTPRTPRPQDPFGRQNPFHDFFERFFGDNPPREFRQRSLGSGFIINQEGYVVTNNHVIEDTDEIQVKLANEKEYEAEVVGRDSKTDLALIRIKGKGPFPVAALGDSDNLDVGEWVLAIGNPFGFEHSVTAGIVSAKGRVIGAGPYDNYIQTDASINPGNSGGPLFNIRGEVVGINTAIISTGQGIGFAMPVNMVKDLLPQLRESGKVKRGWLGVSIQSVNEELASSFGMGAPRGALVTSVMEGEPADKAGVKRGDIIVRFNGKEVKDVRELQRVVAGTPIGSTVDLAVFRDGKEVRLTVRLTEMTDEKLASSPTPQKSREEFGMVLEDITPALAQDLGLGEARGVVVSEVQEGSAASRAGIQEGDVIQEVNREKVSNLKEYKARLEKAKGKDSLVFYVKRKDRGLFLVVKRTG</sequence>
<comment type="caution">
    <text evidence="17">The sequence shown here is derived from an EMBL/GenBank/DDBJ whole genome shotgun (WGS) entry which is preliminary data.</text>
</comment>
<name>A0A932GRI7_UNCTE</name>
<keyword evidence="12" id="KW-0346">Stress response</keyword>
<feature type="binding site" evidence="15">
    <location>
        <position position="140"/>
    </location>
    <ligand>
        <name>substrate</name>
    </ligand>
</feature>
<evidence type="ECO:0000256" key="1">
    <source>
        <dbReference type="ARBA" id="ARBA00001772"/>
    </source>
</evidence>
<evidence type="ECO:0000313" key="18">
    <source>
        <dbReference type="Proteomes" id="UP000741360"/>
    </source>
</evidence>
<keyword evidence="8" id="KW-0677">Repeat</keyword>
<gene>
    <name evidence="17" type="ORF">HYY65_12010</name>
</gene>
<comment type="similarity">
    <text evidence="3">Belongs to the peptidase S1C family.</text>
</comment>
<reference evidence="17" key="1">
    <citation type="submission" date="2020-07" db="EMBL/GenBank/DDBJ databases">
        <title>Huge and variable diversity of episymbiotic CPR bacteria and DPANN archaea in groundwater ecosystems.</title>
        <authorList>
            <person name="He C.Y."/>
            <person name="Keren R."/>
            <person name="Whittaker M."/>
            <person name="Farag I.F."/>
            <person name="Doudna J."/>
            <person name="Cate J.H.D."/>
            <person name="Banfield J.F."/>
        </authorList>
    </citation>
    <scope>NUCLEOTIDE SEQUENCE</scope>
    <source>
        <strain evidence="17">NC_groundwater_717_Ag_S-0.2um_59_8</strain>
    </source>
</reference>
<evidence type="ECO:0000256" key="2">
    <source>
        <dbReference type="ARBA" id="ARBA00004418"/>
    </source>
</evidence>
<dbReference type="InterPro" id="IPR001478">
    <property type="entry name" value="PDZ"/>
</dbReference>
<dbReference type="Gene3D" id="2.40.10.120">
    <property type="match status" value="1"/>
</dbReference>
<proteinExistence type="inferred from homology"/>
<evidence type="ECO:0000256" key="4">
    <source>
        <dbReference type="ARBA" id="ARBA00013035"/>
    </source>
</evidence>
<dbReference type="PANTHER" id="PTHR22939:SF130">
    <property type="entry name" value="PERIPLASMIC SERINE ENDOPROTEASE DEGP-LIKE-RELATED"/>
    <property type="match status" value="1"/>
</dbReference>
<evidence type="ECO:0000256" key="11">
    <source>
        <dbReference type="ARBA" id="ARBA00022825"/>
    </source>
</evidence>
<evidence type="ECO:0000313" key="17">
    <source>
        <dbReference type="EMBL" id="MBI3015753.1"/>
    </source>
</evidence>
<dbReference type="SUPFAM" id="SSF50494">
    <property type="entry name" value="Trypsin-like serine proteases"/>
    <property type="match status" value="1"/>
</dbReference>
<evidence type="ECO:0000256" key="14">
    <source>
        <dbReference type="PIRSR" id="PIRSR611782-1"/>
    </source>
</evidence>
<keyword evidence="10" id="KW-0378">Hydrolase</keyword>
<dbReference type="AlphaFoldDB" id="A0A932GRI7"/>
<dbReference type="FunFam" id="2.40.10.120:FF:000007">
    <property type="entry name" value="Periplasmic serine endoprotease DegP-like"/>
    <property type="match status" value="1"/>
</dbReference>
<comment type="catalytic activity">
    <reaction evidence="1">
        <text>Acts on substrates that are at least partially unfolded. The cleavage site P1 residue is normally between a pair of hydrophobic residues, such as Val-|-Val.</text>
        <dbReference type="EC" id="3.4.21.107"/>
    </reaction>
</comment>
<dbReference type="PANTHER" id="PTHR22939">
    <property type="entry name" value="SERINE PROTEASE FAMILY S1C HTRA-RELATED"/>
    <property type="match status" value="1"/>
</dbReference>
<evidence type="ECO:0000256" key="6">
    <source>
        <dbReference type="ARBA" id="ARBA00022670"/>
    </source>
</evidence>
<feature type="active site" description="Charge relay system" evidence="14">
    <location>
        <position position="140"/>
    </location>
</feature>
<feature type="domain" description="PDZ" evidence="16">
    <location>
        <begin position="407"/>
        <end position="486"/>
    </location>
</feature>
<evidence type="ECO:0000256" key="7">
    <source>
        <dbReference type="ARBA" id="ARBA00022729"/>
    </source>
</evidence>
<feature type="binding site" evidence="15">
    <location>
        <begin position="242"/>
        <end position="244"/>
    </location>
    <ligand>
        <name>substrate</name>
    </ligand>
</feature>
<evidence type="ECO:0000256" key="10">
    <source>
        <dbReference type="ARBA" id="ARBA00022801"/>
    </source>
</evidence>
<dbReference type="NCBIfam" id="TIGR02037">
    <property type="entry name" value="degP_htrA_DO"/>
    <property type="match status" value="1"/>
</dbReference>
<evidence type="ECO:0000256" key="15">
    <source>
        <dbReference type="PIRSR" id="PIRSR611782-2"/>
    </source>
</evidence>
<dbReference type="InterPro" id="IPR001940">
    <property type="entry name" value="Peptidase_S1C"/>
</dbReference>
<dbReference type="Pfam" id="PF00595">
    <property type="entry name" value="PDZ"/>
    <property type="match status" value="1"/>
</dbReference>
<evidence type="ECO:0000256" key="8">
    <source>
        <dbReference type="ARBA" id="ARBA00022737"/>
    </source>
</evidence>
<keyword evidence="6" id="KW-0645">Protease</keyword>
<dbReference type="EC" id="3.4.21.107" evidence="4"/>
<dbReference type="PRINTS" id="PR00834">
    <property type="entry name" value="PROTEASES2C"/>
</dbReference>
<evidence type="ECO:0000259" key="16">
    <source>
        <dbReference type="PROSITE" id="PS50106"/>
    </source>
</evidence>
<protein>
    <recommendedName>
        <fullName evidence="5">Probable periplasmic serine endoprotease DegP-like</fullName>
        <ecNumber evidence="4">3.4.21.107</ecNumber>
    </recommendedName>
    <alternativeName>
        <fullName evidence="13">Protease Do</fullName>
    </alternativeName>
</protein>
<dbReference type="GO" id="GO:0042597">
    <property type="term" value="C:periplasmic space"/>
    <property type="evidence" value="ECO:0007669"/>
    <property type="project" value="UniProtKB-SubCell"/>
</dbReference>